<dbReference type="PATRIC" id="fig|1227455.4.peg.2907"/>
<dbReference type="OrthoDB" id="371946at2157"/>
<dbReference type="Proteomes" id="UP000011669">
    <property type="component" value="Unassembled WGS sequence"/>
</dbReference>
<dbReference type="Pfam" id="PF00270">
    <property type="entry name" value="DEAD"/>
    <property type="match status" value="1"/>
</dbReference>
<comment type="caution">
    <text evidence="7">The sequence shown here is derived from an EMBL/GenBank/DDBJ whole genome shotgun (WGS) entry which is preliminary data.</text>
</comment>
<dbReference type="PROSITE" id="PS51192">
    <property type="entry name" value="HELICASE_ATP_BIND_1"/>
    <property type="match status" value="1"/>
</dbReference>
<dbReference type="Pfam" id="PF02889">
    <property type="entry name" value="Sec63"/>
    <property type="match status" value="1"/>
</dbReference>
<dbReference type="SUPFAM" id="SSF158702">
    <property type="entry name" value="Sec63 N-terminal domain-like"/>
    <property type="match status" value="1"/>
</dbReference>
<dbReference type="GO" id="GO:0004386">
    <property type="term" value="F:helicase activity"/>
    <property type="evidence" value="ECO:0007669"/>
    <property type="project" value="UniProtKB-KW"/>
</dbReference>
<dbReference type="InterPro" id="IPR004179">
    <property type="entry name" value="Sec63-dom"/>
</dbReference>
<dbReference type="PANTHER" id="PTHR47961:SF6">
    <property type="entry name" value="DNA-DIRECTED DNA POLYMERASE"/>
    <property type="match status" value="1"/>
</dbReference>
<dbReference type="AlphaFoldDB" id="M0MFF6"/>
<keyword evidence="4" id="KW-0067">ATP-binding</keyword>
<dbReference type="GO" id="GO:0016787">
    <property type="term" value="F:hydrolase activity"/>
    <property type="evidence" value="ECO:0007669"/>
    <property type="project" value="UniProtKB-KW"/>
</dbReference>
<sequence length="776" mass="84621">MNVAETVPEFADAFAFESFNRMQREALPAILEGDENVVASAPTASGKTALAELAICKCLDAGGTALFIAPLRALTNEKESEWERFEDLGYSVYVVTGERDLNPRRAERADILVMTPEKVDSATRKHDSPRYGFITDVACCVIDEVHLLDSERRGSVLEVTISRLRRLSAPRIVALSATMPNVDEVAAWLDAPPETTFDFGEEYRPVELEADVRTYTHGENAFADKYRRLYRALDLAEEHIRDDGQALVFVASRQDTVRAAEKARDELASRDVPIGARGDYDFHTETQILENQTLRNSALDGVAFHHAGLSKSDKDHVEEWFRQGKIQLLFSTSTLAWGVNLPARCVVIRDTKYHDPLEGEVDMSPLDVLQMLGRAGRPGYDDAGYAHVVCDGSDAEKYRRLLRDGKAIESHLTADLDTHLNAEIAMGTIGDVGDVMDWLETTFGFVRARSSSNPDAVEELRERVRETLAELRERGFVATDDLRVSATPLGTLASAYYLRLPTASRFEELAGTDPDTDEILETVAASAEFDSVNARQAERDAIDDVLGTRGSDLDSGVRKVLAILEASTTGSTPTELGSDAWVIRQNALRLLAALRAFLDRFGGPREANRASCVAARVENGVSEDAAALTAIDGVGPGRASKLAGEGIETPADLVAAGTAGLVDAGLSEGVAERVVESARELPRIDVEWGEFPERIARGENDPREVTITNHAGGARAGIRVTVNDVEMTATDSYLGSETVPVPVFGGDPDTLTFAVEVIFPELPLEPITETRTVWVD</sequence>
<dbReference type="GO" id="GO:0003676">
    <property type="term" value="F:nucleic acid binding"/>
    <property type="evidence" value="ECO:0007669"/>
    <property type="project" value="InterPro"/>
</dbReference>
<dbReference type="InterPro" id="IPR036390">
    <property type="entry name" value="WH_DNA-bd_sf"/>
</dbReference>
<keyword evidence="1" id="KW-0547">Nucleotide-binding</keyword>
<dbReference type="CDD" id="cd18795">
    <property type="entry name" value="SF2_C_Ski2"/>
    <property type="match status" value="1"/>
</dbReference>
<evidence type="ECO:0000256" key="2">
    <source>
        <dbReference type="ARBA" id="ARBA00022801"/>
    </source>
</evidence>
<dbReference type="Pfam" id="PF00271">
    <property type="entry name" value="Helicase_C"/>
    <property type="match status" value="1"/>
</dbReference>
<dbReference type="Gene3D" id="1.10.10.10">
    <property type="entry name" value="Winged helix-like DNA-binding domain superfamily/Winged helix DNA-binding domain"/>
    <property type="match status" value="1"/>
</dbReference>
<dbReference type="InterPro" id="IPR050474">
    <property type="entry name" value="Hel308_SKI2-like"/>
</dbReference>
<reference evidence="7 8" key="1">
    <citation type="journal article" date="2014" name="PLoS Genet.">
        <title>Phylogenetically driven sequencing of extremely halophilic archaea reveals strategies for static and dynamic osmo-response.</title>
        <authorList>
            <person name="Becker E.A."/>
            <person name="Seitzer P.M."/>
            <person name="Tritt A."/>
            <person name="Larsen D."/>
            <person name="Krusor M."/>
            <person name="Yao A.I."/>
            <person name="Wu D."/>
            <person name="Madern D."/>
            <person name="Eisen J.A."/>
            <person name="Darling A.E."/>
            <person name="Facciotti M.T."/>
        </authorList>
    </citation>
    <scope>NUCLEOTIDE SEQUENCE [LARGE SCALE GENOMIC DNA]</scope>
    <source>
        <strain evidence="7 8">DSM 5350</strain>
    </source>
</reference>
<feature type="domain" description="Helicase ATP-binding" evidence="5">
    <location>
        <begin position="28"/>
        <end position="197"/>
    </location>
</feature>
<dbReference type="Gene3D" id="1.10.150.20">
    <property type="entry name" value="5' to 3' exonuclease, C-terminal subdomain"/>
    <property type="match status" value="1"/>
</dbReference>
<dbReference type="InterPro" id="IPR057842">
    <property type="entry name" value="WH_MER3"/>
</dbReference>
<dbReference type="GO" id="GO:0140097">
    <property type="term" value="F:catalytic activity, acting on DNA"/>
    <property type="evidence" value="ECO:0007669"/>
    <property type="project" value="UniProtKB-ARBA"/>
</dbReference>
<dbReference type="Gene3D" id="3.40.50.300">
    <property type="entry name" value="P-loop containing nucleotide triphosphate hydrolases"/>
    <property type="match status" value="2"/>
</dbReference>
<gene>
    <name evidence="7" type="ORF">C449_14292</name>
</gene>
<dbReference type="STRING" id="1227455.C449_14292"/>
<evidence type="ECO:0000313" key="7">
    <source>
        <dbReference type="EMBL" id="EMA43155.1"/>
    </source>
</evidence>
<dbReference type="InParanoid" id="M0MFF6"/>
<dbReference type="EMBL" id="AOMD01000030">
    <property type="protein sequence ID" value="EMA43155.1"/>
    <property type="molecule type" value="Genomic_DNA"/>
</dbReference>
<dbReference type="GO" id="GO:0005524">
    <property type="term" value="F:ATP binding"/>
    <property type="evidence" value="ECO:0007669"/>
    <property type="project" value="UniProtKB-KW"/>
</dbReference>
<protein>
    <submittedName>
        <fullName evidence="7">DEAD/DEAH box helicase domain-containing protein</fullName>
    </submittedName>
</protein>
<dbReference type="InterPro" id="IPR001650">
    <property type="entry name" value="Helicase_C-like"/>
</dbReference>
<dbReference type="Pfam" id="PF14520">
    <property type="entry name" value="HHH_5"/>
    <property type="match status" value="1"/>
</dbReference>
<dbReference type="SUPFAM" id="SSF46785">
    <property type="entry name" value="Winged helix' DNA-binding domain"/>
    <property type="match status" value="1"/>
</dbReference>
<dbReference type="InterPro" id="IPR036388">
    <property type="entry name" value="WH-like_DNA-bd_sf"/>
</dbReference>
<dbReference type="InterPro" id="IPR027417">
    <property type="entry name" value="P-loop_NTPase"/>
</dbReference>
<evidence type="ECO:0000256" key="4">
    <source>
        <dbReference type="ARBA" id="ARBA00022840"/>
    </source>
</evidence>
<dbReference type="PROSITE" id="PS51194">
    <property type="entry name" value="HELICASE_CTER"/>
    <property type="match status" value="1"/>
</dbReference>
<dbReference type="Pfam" id="PF23445">
    <property type="entry name" value="WHD_SNRNP200"/>
    <property type="match status" value="1"/>
</dbReference>
<evidence type="ECO:0000259" key="6">
    <source>
        <dbReference type="PROSITE" id="PS51194"/>
    </source>
</evidence>
<proteinExistence type="predicted"/>
<dbReference type="RefSeq" id="WP_006078714.1">
    <property type="nucleotide sequence ID" value="NZ_AOMD01000030.1"/>
</dbReference>
<name>M0MFF6_9EURY</name>
<keyword evidence="2" id="KW-0378">Hydrolase</keyword>
<dbReference type="PANTHER" id="PTHR47961">
    <property type="entry name" value="DNA POLYMERASE THETA, PUTATIVE (AFU_ORTHOLOGUE AFUA_1G05260)-RELATED"/>
    <property type="match status" value="1"/>
</dbReference>
<dbReference type="SMART" id="SM00973">
    <property type="entry name" value="Sec63"/>
    <property type="match status" value="1"/>
</dbReference>
<dbReference type="InterPro" id="IPR011545">
    <property type="entry name" value="DEAD/DEAH_box_helicase_dom"/>
</dbReference>
<evidence type="ECO:0000256" key="3">
    <source>
        <dbReference type="ARBA" id="ARBA00022806"/>
    </source>
</evidence>
<evidence type="ECO:0000313" key="8">
    <source>
        <dbReference type="Proteomes" id="UP000011669"/>
    </source>
</evidence>
<dbReference type="InterPro" id="IPR014001">
    <property type="entry name" value="Helicase_ATP-bd"/>
</dbReference>
<dbReference type="Gene3D" id="1.10.3380.10">
    <property type="entry name" value="Sec63 N-terminal domain-like domain"/>
    <property type="match status" value="1"/>
</dbReference>
<feature type="domain" description="Helicase C-terminal" evidence="6">
    <location>
        <begin position="228"/>
        <end position="424"/>
    </location>
</feature>
<evidence type="ECO:0000259" key="5">
    <source>
        <dbReference type="PROSITE" id="PS51192"/>
    </source>
</evidence>
<dbReference type="SMART" id="SM00487">
    <property type="entry name" value="DEXDc"/>
    <property type="match status" value="1"/>
</dbReference>
<dbReference type="SMART" id="SM00490">
    <property type="entry name" value="HELICc"/>
    <property type="match status" value="1"/>
</dbReference>
<keyword evidence="3 7" id="KW-0347">Helicase</keyword>
<organism evidence="7 8">
    <name type="scientific">Halococcus saccharolyticus DSM 5350</name>
    <dbReference type="NCBI Taxonomy" id="1227455"/>
    <lineage>
        <taxon>Archaea</taxon>
        <taxon>Methanobacteriati</taxon>
        <taxon>Methanobacteriota</taxon>
        <taxon>Stenosarchaea group</taxon>
        <taxon>Halobacteria</taxon>
        <taxon>Halobacteriales</taxon>
        <taxon>Halococcaceae</taxon>
        <taxon>Halococcus</taxon>
    </lineage>
</organism>
<keyword evidence="8" id="KW-1185">Reference proteome</keyword>
<evidence type="ECO:0000256" key="1">
    <source>
        <dbReference type="ARBA" id="ARBA00022741"/>
    </source>
</evidence>
<dbReference type="SUPFAM" id="SSF52540">
    <property type="entry name" value="P-loop containing nucleoside triphosphate hydrolases"/>
    <property type="match status" value="1"/>
</dbReference>
<accession>M0MFF6</accession>